<protein>
    <submittedName>
        <fullName evidence="4">Ig-like domain-containing protein</fullName>
    </submittedName>
</protein>
<evidence type="ECO:0000256" key="1">
    <source>
        <dbReference type="ARBA" id="ARBA00022729"/>
    </source>
</evidence>
<dbReference type="EMBL" id="JBJIAA010000014">
    <property type="protein sequence ID" value="MFL0251995.1"/>
    <property type="molecule type" value="Genomic_DNA"/>
</dbReference>
<feature type="signal peptide" evidence="2">
    <location>
        <begin position="1"/>
        <end position="23"/>
    </location>
</feature>
<evidence type="ECO:0000256" key="2">
    <source>
        <dbReference type="SAM" id="SignalP"/>
    </source>
</evidence>
<keyword evidence="1 2" id="KW-0732">Signal</keyword>
<gene>
    <name evidence="4" type="ORF">ACJDT4_16365</name>
</gene>
<reference evidence="4 5" key="1">
    <citation type="submission" date="2024-11" db="EMBL/GenBank/DDBJ databases">
        <authorList>
            <person name="Heng Y.C."/>
            <person name="Lim A.C.H."/>
            <person name="Lee J.K.Y."/>
            <person name="Kittelmann S."/>
        </authorList>
    </citation>
    <scope>NUCLEOTIDE SEQUENCE [LARGE SCALE GENOMIC DNA]</scope>
    <source>
        <strain evidence="4 5">WILCCON 0114</strain>
    </source>
</reference>
<name>A0ABW8THR4_9CLOT</name>
<organism evidence="4 5">
    <name type="scientific">Clostridium neuense</name>
    <dbReference type="NCBI Taxonomy" id="1728934"/>
    <lineage>
        <taxon>Bacteria</taxon>
        <taxon>Bacillati</taxon>
        <taxon>Bacillota</taxon>
        <taxon>Clostridia</taxon>
        <taxon>Eubacteriales</taxon>
        <taxon>Clostridiaceae</taxon>
        <taxon>Clostridium</taxon>
    </lineage>
</organism>
<proteinExistence type="predicted"/>
<feature type="domain" description="SbsA Ig-like" evidence="3">
    <location>
        <begin position="27"/>
        <end position="120"/>
    </location>
</feature>
<comment type="caution">
    <text evidence="4">The sequence shown here is derived from an EMBL/GenBank/DDBJ whole genome shotgun (WGS) entry which is preliminary data.</text>
</comment>
<dbReference type="RefSeq" id="WP_406788647.1">
    <property type="nucleotide sequence ID" value="NZ_JBJIAA010000014.1"/>
</dbReference>
<evidence type="ECO:0000313" key="5">
    <source>
        <dbReference type="Proteomes" id="UP001623592"/>
    </source>
</evidence>
<accession>A0ABW8THR4</accession>
<dbReference type="Pfam" id="PF13205">
    <property type="entry name" value="Big_5"/>
    <property type="match status" value="1"/>
</dbReference>
<dbReference type="InterPro" id="IPR032812">
    <property type="entry name" value="SbsA_Ig"/>
</dbReference>
<dbReference type="Proteomes" id="UP001623592">
    <property type="component" value="Unassembled WGS sequence"/>
</dbReference>
<evidence type="ECO:0000259" key="3">
    <source>
        <dbReference type="Pfam" id="PF13205"/>
    </source>
</evidence>
<keyword evidence="5" id="KW-1185">Reference proteome</keyword>
<evidence type="ECO:0000313" key="4">
    <source>
        <dbReference type="EMBL" id="MFL0251995.1"/>
    </source>
</evidence>
<feature type="chain" id="PRO_5045774187" evidence="2">
    <location>
        <begin position="24"/>
        <end position="503"/>
    </location>
</feature>
<sequence>MKNKIFPAVFLVFFLLLTSKVKAVTFTDNQIVASNKIWTINFSDEVGFDAATKNDITVRDDSGNSVPVQLMVDKGNNKSIKINPPSNGYTPGGKYTLNIGNNVHSSKSKNVKNKITMHFSIKSDDVNYKIGDSIRSPESDEKFEILDIKKADVDGDSKSEDVILAGLCENEGYYDRLYLILLDPETGAFKNYKYIEEGAEKSNTGIYLNDYTGDGVQDIRLNLYPGGNSCDGIPMIFSDKNNELKELDLGSSPFDYEMSGKRIAKITLHSDNSSYTIDLSKDSSWMEQVNNGSDNDLYVGFGPNIKDGTDEDGVGIFTTNHAISGAFHADIVANVTTTFKYNENEQKFVPVNQKITSQYPCTKIQSDYLKTEDYKNQNADIEMEISSAYTDGSGNKFIKGYCYKRLSAEELVQYERTTGNEVQDLYYDENGNPSIDDDGDDIRISDDFILPVDDSAKIYKFDIYSGAKSEISFSSLSAYQYKKPFQVTISNGKVLSISEEYRP</sequence>